<dbReference type="InterPro" id="IPR016024">
    <property type="entry name" value="ARM-type_fold"/>
</dbReference>
<sequence>FCQNLLQLMKTNEADNFMIQRLKNRQIEDLLEMIDFVADVENKIDERTIIVLQALNFLRPKNIEDRLKIFDLYAKLEKNVRKGHMQILSQTINEVPHVDRLQACLFECDIYIITNCERIGQPLFKEYIMQYFENPSKQKLHCIKTLTDSGLANNQQIIQKIKNFVESVIGFATQEEYFENCMKILRNMAKTATAFAERIIQAVIENMNSCVGNGITKSIDSSIQCLINIFKVKPTLIQQQNDQILDVMSKFFIEYIKEQTHELSVVVINILSYFRETDTCCYELNEFYMKQCLFDLFYANNENYPDLQRELFECTEQFCKHYYIKSHRDDCEDKERFAGFTNVFQRYSESQPQILFAAAIQPLWRHVECQANLTSINNGILEYFSPVVQAENIAERDYLEIIQFCVYLINYVTYCTPDEFILNEEPIFKTLLLFTDNIQGFGEEYYLFVQAYVYKLYVSKHPQFGERIGQLMEIIFIQVTKIVSNNTDMQLVGKILTYFSQLNVYKPLFQIKSSIHLQDLNEFSKEYLTYHNGDIESRQAYNKRMNEDIVEIDEEYAVNQSILVVSKVGENVFQLVGTLVQRYSKTQNQILVFLTQIMMNQLFTCLLQLANEGIRVDIFNSQKHQVITLQTLLESTIPQLLEFFMAFAPNSEEWPYEESCINTIECISCLAQICFRNEVNILAFIQNPMFLEFCAAAFKQPDKTIFHNVCIFYSAALPFFQPEFQAEIYNEALQYLLSTDLLTEAKTALMFIVSQYLTFISANVTQEELTIIFKIAMGIAKILEQSPISTANDDMCSALLNVLAAATMKYKANQELYRDRDMLNGIDKMFDNFVHYICQNDSEKFFNLQRIELQFLQFIGLFGTIEATPNCLQIVQKPHLNKLIKKNISILSGIEDDVAKKILQGFMADYNYILQGMNVKK</sequence>
<dbReference type="SUPFAM" id="SSF48371">
    <property type="entry name" value="ARM repeat"/>
    <property type="match status" value="1"/>
</dbReference>
<proteinExistence type="predicted"/>
<name>A0A146K5W6_9EUKA</name>
<reference evidence="1" key="1">
    <citation type="submission" date="2015-07" db="EMBL/GenBank/DDBJ databases">
        <title>Adaptation to a free-living lifestyle via gene acquisitions in the diplomonad Trepomonas sp. PC1.</title>
        <authorList>
            <person name="Xu F."/>
            <person name="Jerlstrom-Hultqvist J."/>
            <person name="Kolisko M."/>
            <person name="Simpson A.G.B."/>
            <person name="Roger A.J."/>
            <person name="Svard S.G."/>
            <person name="Andersson J.O."/>
        </authorList>
    </citation>
    <scope>NUCLEOTIDE SEQUENCE</scope>
    <source>
        <strain evidence="1">PC1</strain>
    </source>
</reference>
<accession>A0A146K5W6</accession>
<organism evidence="1">
    <name type="scientific">Trepomonas sp. PC1</name>
    <dbReference type="NCBI Taxonomy" id="1076344"/>
    <lineage>
        <taxon>Eukaryota</taxon>
        <taxon>Metamonada</taxon>
        <taxon>Diplomonadida</taxon>
        <taxon>Hexamitidae</taxon>
        <taxon>Hexamitinae</taxon>
        <taxon>Trepomonas</taxon>
    </lineage>
</organism>
<evidence type="ECO:0000313" key="1">
    <source>
        <dbReference type="EMBL" id="JAP91284.1"/>
    </source>
</evidence>
<feature type="non-terminal residue" evidence="1">
    <location>
        <position position="1"/>
    </location>
</feature>
<protein>
    <submittedName>
        <fullName evidence="1">Uncharacterized protein</fullName>
    </submittedName>
</protein>
<dbReference type="AlphaFoldDB" id="A0A146K5W6"/>
<gene>
    <name evidence="1" type="ORF">TPC1_17145</name>
</gene>
<dbReference type="EMBL" id="GDID01005322">
    <property type="protein sequence ID" value="JAP91284.1"/>
    <property type="molecule type" value="Transcribed_RNA"/>
</dbReference>